<proteinExistence type="predicted"/>
<comment type="subcellular location">
    <subcellularLocation>
        <location evidence="1">Cell membrane</location>
        <topology evidence="1">Multi-pass membrane protein</topology>
    </subcellularLocation>
</comment>
<feature type="transmembrane region" description="Helical" evidence="6">
    <location>
        <begin position="751"/>
        <end position="773"/>
    </location>
</feature>
<dbReference type="EMBL" id="BSPB01000017">
    <property type="protein sequence ID" value="GLS14942.1"/>
    <property type="molecule type" value="Genomic_DNA"/>
</dbReference>
<evidence type="ECO:0000256" key="2">
    <source>
        <dbReference type="ARBA" id="ARBA00022475"/>
    </source>
</evidence>
<feature type="transmembrane region" description="Helical" evidence="6">
    <location>
        <begin position="665"/>
        <end position="686"/>
    </location>
</feature>
<dbReference type="SUPFAM" id="SSF82866">
    <property type="entry name" value="Multidrug efflux transporter AcrB transmembrane domain"/>
    <property type="match status" value="2"/>
</dbReference>
<dbReference type="InterPro" id="IPR004869">
    <property type="entry name" value="MMPL_dom"/>
</dbReference>
<dbReference type="Gene3D" id="1.20.1640.10">
    <property type="entry name" value="Multidrug efflux transporter AcrB transmembrane domain"/>
    <property type="match status" value="2"/>
</dbReference>
<evidence type="ECO:0000256" key="3">
    <source>
        <dbReference type="ARBA" id="ARBA00022692"/>
    </source>
</evidence>
<evidence type="ECO:0000256" key="1">
    <source>
        <dbReference type="ARBA" id="ARBA00004651"/>
    </source>
</evidence>
<evidence type="ECO:0000259" key="7">
    <source>
        <dbReference type="Pfam" id="PF03176"/>
    </source>
</evidence>
<dbReference type="InterPro" id="IPR050545">
    <property type="entry name" value="Mycobact_MmpL"/>
</dbReference>
<dbReference type="PANTHER" id="PTHR33406:SF13">
    <property type="entry name" value="MEMBRANE PROTEIN YDFJ"/>
    <property type="match status" value="1"/>
</dbReference>
<feature type="transmembrane region" description="Helical" evidence="6">
    <location>
        <begin position="300"/>
        <end position="321"/>
    </location>
</feature>
<evidence type="ECO:0000256" key="5">
    <source>
        <dbReference type="ARBA" id="ARBA00023136"/>
    </source>
</evidence>
<accession>A0ABQ6C3N8</accession>
<keyword evidence="5 6" id="KW-0472">Membrane</keyword>
<reference evidence="9" key="1">
    <citation type="journal article" date="2019" name="Int. J. Syst. Evol. Microbiol.">
        <title>The Global Catalogue of Microorganisms (GCM) 10K type strain sequencing project: providing services to taxonomists for standard genome sequencing and annotation.</title>
        <authorList>
            <consortium name="The Broad Institute Genomics Platform"/>
            <consortium name="The Broad Institute Genome Sequencing Center for Infectious Disease"/>
            <person name="Wu L."/>
            <person name="Ma J."/>
        </authorList>
    </citation>
    <scope>NUCLEOTIDE SEQUENCE [LARGE SCALE GENOMIC DNA]</scope>
    <source>
        <strain evidence="9">NBRC 109341</strain>
    </source>
</reference>
<evidence type="ECO:0000256" key="4">
    <source>
        <dbReference type="ARBA" id="ARBA00022989"/>
    </source>
</evidence>
<dbReference type="RefSeq" id="WP_284307966.1">
    <property type="nucleotide sequence ID" value="NZ_BSPB01000017.1"/>
</dbReference>
<keyword evidence="3 6" id="KW-0812">Transmembrane</keyword>
<keyword evidence="2" id="KW-1003">Cell membrane</keyword>
<dbReference type="PANTHER" id="PTHR33406">
    <property type="entry name" value="MEMBRANE PROTEIN MJ1562-RELATED"/>
    <property type="match status" value="1"/>
</dbReference>
<evidence type="ECO:0000313" key="9">
    <source>
        <dbReference type="Proteomes" id="UP001156903"/>
    </source>
</evidence>
<feature type="transmembrane region" description="Helical" evidence="6">
    <location>
        <begin position="364"/>
        <end position="383"/>
    </location>
</feature>
<feature type="transmembrane region" description="Helical" evidence="6">
    <location>
        <begin position="411"/>
        <end position="430"/>
    </location>
</feature>
<comment type="caution">
    <text evidence="8">The sequence shown here is derived from an EMBL/GenBank/DDBJ whole genome shotgun (WGS) entry which is preliminary data.</text>
</comment>
<feature type="transmembrane region" description="Helical" evidence="6">
    <location>
        <begin position="246"/>
        <end position="265"/>
    </location>
</feature>
<evidence type="ECO:0000256" key="6">
    <source>
        <dbReference type="SAM" id="Phobius"/>
    </source>
</evidence>
<keyword evidence="4 6" id="KW-1133">Transmembrane helix</keyword>
<evidence type="ECO:0000313" key="8">
    <source>
        <dbReference type="EMBL" id="GLS14942.1"/>
    </source>
</evidence>
<dbReference type="Pfam" id="PF03176">
    <property type="entry name" value="MMPL"/>
    <property type="match status" value="1"/>
</dbReference>
<gene>
    <name evidence="8" type="primary">actII-3</name>
    <name evidence="8" type="ORF">GCM10007935_23750</name>
</gene>
<feature type="transmembrane region" description="Helical" evidence="6">
    <location>
        <begin position="341"/>
        <end position="358"/>
    </location>
</feature>
<dbReference type="Proteomes" id="UP001156903">
    <property type="component" value="Unassembled WGS sequence"/>
</dbReference>
<organism evidence="8 9">
    <name type="scientific">Hydrogenophaga electricum</name>
    <dbReference type="NCBI Taxonomy" id="1230953"/>
    <lineage>
        <taxon>Bacteria</taxon>
        <taxon>Pseudomonadati</taxon>
        <taxon>Pseudomonadota</taxon>
        <taxon>Betaproteobacteria</taxon>
        <taxon>Burkholderiales</taxon>
        <taxon>Comamonadaceae</taxon>
        <taxon>Hydrogenophaga</taxon>
    </lineage>
</organism>
<feature type="transmembrane region" description="Helical" evidence="6">
    <location>
        <begin position="272"/>
        <end position="294"/>
    </location>
</feature>
<name>A0ABQ6C3N8_9BURK</name>
<keyword evidence="9" id="KW-1185">Reference proteome</keyword>
<feature type="transmembrane region" description="Helical" evidence="6">
    <location>
        <begin position="724"/>
        <end position="745"/>
    </location>
</feature>
<feature type="domain" description="Membrane transport protein MMPL" evidence="7">
    <location>
        <begin position="175"/>
        <end position="418"/>
    </location>
</feature>
<sequence length="782" mass="82085">MKAAVFKLVLWAMAMLAGLAVLTQTRFVADMSFFLPSSPTAEQRLLVDQMKDGSVSRLLMVAIEGGSDDQRAQASRDLRQALTASDLYASVQNGELDGLSAERDFLLRFRYHLSPRVAPGRFEVAGLRDAVANAIDLVSSPMGQLFKPYVLRDPTAELVEVLTGMQAGGEPPTRHGVWSSPDGERALLLAQTRAGGADTDGQAQAIAAVQDAFARLQARPALSGLRLVLSGPGMFAVQARATVRDAIERISLISGIGIGLLLLVICRSLRMLALGMLPVVSGAIVAAAVVALAYGSIHGITLGFGAALIGEGVDYAIYYFVQAGRVGVQGWRERFWPTIRLGVLTSAAGFSVLMLAGFPGLAQLGLYAVTGVVVAAVVTRHVLPVLAGERLQVPPPGPLARTTQGWLSQAAVLRWPLVVAALVALGYLAFQGPRLWSTNLSALSTVSAEEAQVDARLRADIGAPDARYLVLLSGADREAVLQAAEQTGQRLDALVAQGLIGGYDSPARFLPSERTQAARLAALPPREVQPQALAQALLDAPLSATRLGGFLDDVQAARQAGPLTRADLDGTAMAMAVDALMNRTLDGRWNAVLPLRPPHGAAEAEVPVERLAQALAGTGAVLVDLKGEFEGIYASYLDQAMGLSLGGVLAVIALLAFTLRSLRRLARVVTPLLLAVALVAATMHATGTPLHLMHLVGLLLIVAIGSNYALFFDQVQEEGGLTPDLWLSMSVAVLTTVIGFGALAVSHVPVLRAMGVTVAPGVLLTLLLSAAFMPPPRGGQTA</sequence>
<feature type="transmembrane region" description="Helical" evidence="6">
    <location>
        <begin position="640"/>
        <end position="658"/>
    </location>
</feature>
<protein>
    <submittedName>
        <fullName evidence="8">Membrane protein</fullName>
    </submittedName>
</protein>
<feature type="transmembrane region" description="Helical" evidence="6">
    <location>
        <begin position="692"/>
        <end position="712"/>
    </location>
</feature>